<evidence type="ECO:0000256" key="8">
    <source>
        <dbReference type="SAM" id="Phobius"/>
    </source>
</evidence>
<comment type="similarity">
    <text evidence="2 7">Belongs to the ExbD/TolR family.</text>
</comment>
<protein>
    <submittedName>
        <fullName evidence="9">Biopolymer transport protein ExbD/TolR</fullName>
    </submittedName>
</protein>
<reference evidence="9 10" key="1">
    <citation type="submission" date="2014-07" db="EMBL/GenBank/DDBJ databases">
        <title>Tepidicaulis marinum gen. nov., sp. nov., a novel marine bacterium denitrifying nitrate to nitrous oxide strictly under microaerobic conditions.</title>
        <authorList>
            <person name="Takeuchi M."/>
            <person name="Yamagishi T."/>
            <person name="Kamagata Y."/>
            <person name="Oshima K."/>
            <person name="Hattori M."/>
            <person name="Katayama T."/>
            <person name="Hanada S."/>
            <person name="Tamaki H."/>
            <person name="Marumo K."/>
            <person name="Maeda H."/>
            <person name="Nedachi M."/>
            <person name="Iwasaki W."/>
            <person name="Suwa Y."/>
            <person name="Sakata S."/>
        </authorList>
    </citation>
    <scope>NUCLEOTIDE SEQUENCE [LARGE SCALE GENOMIC DNA]</scope>
    <source>
        <strain evidence="9 10">MA2</strain>
    </source>
</reference>
<dbReference type="GO" id="GO:0022857">
    <property type="term" value="F:transmembrane transporter activity"/>
    <property type="evidence" value="ECO:0007669"/>
    <property type="project" value="InterPro"/>
</dbReference>
<keyword evidence="7" id="KW-0813">Transport</keyword>
<keyword evidence="10" id="KW-1185">Reference proteome</keyword>
<gene>
    <name evidence="9" type="ORF">M2A_0631</name>
</gene>
<evidence type="ECO:0000313" key="10">
    <source>
        <dbReference type="Proteomes" id="UP000028702"/>
    </source>
</evidence>
<proteinExistence type="inferred from homology"/>
<keyword evidence="4 7" id="KW-0812">Transmembrane</keyword>
<evidence type="ECO:0000313" key="9">
    <source>
        <dbReference type="EMBL" id="GAK44132.1"/>
    </source>
</evidence>
<dbReference type="PANTHER" id="PTHR30558">
    <property type="entry name" value="EXBD MEMBRANE COMPONENT OF PMF-DRIVEN MACROMOLECULE IMPORT SYSTEM"/>
    <property type="match status" value="1"/>
</dbReference>
<evidence type="ECO:0000256" key="2">
    <source>
        <dbReference type="ARBA" id="ARBA00005811"/>
    </source>
</evidence>
<dbReference type="GO" id="GO:0015031">
    <property type="term" value="P:protein transport"/>
    <property type="evidence" value="ECO:0007669"/>
    <property type="project" value="UniProtKB-KW"/>
</dbReference>
<evidence type="ECO:0000256" key="1">
    <source>
        <dbReference type="ARBA" id="ARBA00004162"/>
    </source>
</evidence>
<keyword evidence="5 8" id="KW-1133">Transmembrane helix</keyword>
<evidence type="ECO:0000256" key="5">
    <source>
        <dbReference type="ARBA" id="ARBA00022989"/>
    </source>
</evidence>
<evidence type="ECO:0000256" key="6">
    <source>
        <dbReference type="ARBA" id="ARBA00023136"/>
    </source>
</evidence>
<evidence type="ECO:0000256" key="4">
    <source>
        <dbReference type="ARBA" id="ARBA00022692"/>
    </source>
</evidence>
<organism evidence="9 10">
    <name type="scientific">Tepidicaulis marinus</name>
    <dbReference type="NCBI Taxonomy" id="1333998"/>
    <lineage>
        <taxon>Bacteria</taxon>
        <taxon>Pseudomonadati</taxon>
        <taxon>Pseudomonadota</taxon>
        <taxon>Alphaproteobacteria</taxon>
        <taxon>Hyphomicrobiales</taxon>
        <taxon>Parvibaculaceae</taxon>
        <taxon>Tepidicaulis</taxon>
    </lineage>
</organism>
<dbReference type="Proteomes" id="UP000028702">
    <property type="component" value="Unassembled WGS sequence"/>
</dbReference>
<dbReference type="eggNOG" id="COG0848">
    <property type="taxonomic scope" value="Bacteria"/>
</dbReference>
<comment type="subcellular location">
    <subcellularLocation>
        <location evidence="1">Cell membrane</location>
        <topology evidence="1">Single-pass membrane protein</topology>
    </subcellularLocation>
    <subcellularLocation>
        <location evidence="7">Cell membrane</location>
        <topology evidence="7">Single-pass type II membrane protein</topology>
    </subcellularLocation>
</comment>
<dbReference type="AlphaFoldDB" id="A0A081B7W4"/>
<comment type="caution">
    <text evidence="9">The sequence shown here is derived from an EMBL/GenBank/DDBJ whole genome shotgun (WGS) entry which is preliminary data.</text>
</comment>
<dbReference type="RefSeq" id="WP_045442818.1">
    <property type="nucleotide sequence ID" value="NZ_BBIO01000002.1"/>
</dbReference>
<keyword evidence="6 8" id="KW-0472">Membrane</keyword>
<dbReference type="EMBL" id="BBIO01000002">
    <property type="protein sequence ID" value="GAK44132.1"/>
    <property type="molecule type" value="Genomic_DNA"/>
</dbReference>
<keyword evidence="7" id="KW-0653">Protein transport</keyword>
<sequence length="135" mass="15363">MIEFEENPPRRQIESVVPLINVVFLLLIFFLLTGTLKKTDTVDVELPTGQVDDKKQEEELILYVEADGFVHFQDLTMDAQMAPYMLRNRFSKLAVEAVTVKADQAADAHDLIQLMEGLRNIGVKEVMLITQQAKE</sequence>
<dbReference type="InterPro" id="IPR003400">
    <property type="entry name" value="ExbD"/>
</dbReference>
<name>A0A081B7W4_9HYPH</name>
<dbReference type="Pfam" id="PF02472">
    <property type="entry name" value="ExbD"/>
    <property type="match status" value="1"/>
</dbReference>
<evidence type="ECO:0000256" key="7">
    <source>
        <dbReference type="RuleBase" id="RU003879"/>
    </source>
</evidence>
<feature type="transmembrane region" description="Helical" evidence="8">
    <location>
        <begin position="16"/>
        <end position="36"/>
    </location>
</feature>
<dbReference type="GO" id="GO:0005886">
    <property type="term" value="C:plasma membrane"/>
    <property type="evidence" value="ECO:0007669"/>
    <property type="project" value="UniProtKB-SubCell"/>
</dbReference>
<accession>A0A081B7W4</accession>
<dbReference type="STRING" id="1333998.M2A_0631"/>
<keyword evidence="3" id="KW-1003">Cell membrane</keyword>
<evidence type="ECO:0000256" key="3">
    <source>
        <dbReference type="ARBA" id="ARBA00022475"/>
    </source>
</evidence>